<keyword evidence="2" id="KW-1185">Reference proteome</keyword>
<sequence length="181" mass="19936">MLPGELFQCSLQWRLGSPAGWSASELLACKPLQKLPRRVTRRDLPHCLYLMTADGAIAATDPRHVDGTVPSHPEQLPLPATLLPEPRADPKLVAYRHAGTCIPAHPGCPTMPEYREDSGSSVWEYALAVWRMPRGKGTARRGGCSALLQRRQDDASSRIHMMAMLLSAACSRLTLHSRFTS</sequence>
<protein>
    <submittedName>
        <fullName evidence="1">Uncharacterized protein</fullName>
    </submittedName>
</protein>
<dbReference type="Proteomes" id="UP000799444">
    <property type="component" value="Unassembled WGS sequence"/>
</dbReference>
<dbReference type="AlphaFoldDB" id="A0A9P4R0M0"/>
<organism evidence="1 2">
    <name type="scientific">Polyplosphaeria fusca</name>
    <dbReference type="NCBI Taxonomy" id="682080"/>
    <lineage>
        <taxon>Eukaryota</taxon>
        <taxon>Fungi</taxon>
        <taxon>Dikarya</taxon>
        <taxon>Ascomycota</taxon>
        <taxon>Pezizomycotina</taxon>
        <taxon>Dothideomycetes</taxon>
        <taxon>Pleosporomycetidae</taxon>
        <taxon>Pleosporales</taxon>
        <taxon>Tetraplosphaeriaceae</taxon>
        <taxon>Polyplosphaeria</taxon>
    </lineage>
</organism>
<proteinExistence type="predicted"/>
<comment type="caution">
    <text evidence="1">The sequence shown here is derived from an EMBL/GenBank/DDBJ whole genome shotgun (WGS) entry which is preliminary data.</text>
</comment>
<dbReference type="EMBL" id="ML996149">
    <property type="protein sequence ID" value="KAF2734316.1"/>
    <property type="molecule type" value="Genomic_DNA"/>
</dbReference>
<accession>A0A9P4R0M0</accession>
<evidence type="ECO:0000313" key="1">
    <source>
        <dbReference type="EMBL" id="KAF2734316.1"/>
    </source>
</evidence>
<reference evidence="1" key="1">
    <citation type="journal article" date="2020" name="Stud. Mycol.">
        <title>101 Dothideomycetes genomes: a test case for predicting lifestyles and emergence of pathogens.</title>
        <authorList>
            <person name="Haridas S."/>
            <person name="Albert R."/>
            <person name="Binder M."/>
            <person name="Bloem J."/>
            <person name="Labutti K."/>
            <person name="Salamov A."/>
            <person name="Andreopoulos B."/>
            <person name="Baker S."/>
            <person name="Barry K."/>
            <person name="Bills G."/>
            <person name="Bluhm B."/>
            <person name="Cannon C."/>
            <person name="Castanera R."/>
            <person name="Culley D."/>
            <person name="Daum C."/>
            <person name="Ezra D."/>
            <person name="Gonzalez J."/>
            <person name="Henrissat B."/>
            <person name="Kuo A."/>
            <person name="Liang C."/>
            <person name="Lipzen A."/>
            <person name="Lutzoni F."/>
            <person name="Magnuson J."/>
            <person name="Mondo S."/>
            <person name="Nolan M."/>
            <person name="Ohm R."/>
            <person name="Pangilinan J."/>
            <person name="Park H.-J."/>
            <person name="Ramirez L."/>
            <person name="Alfaro M."/>
            <person name="Sun H."/>
            <person name="Tritt A."/>
            <person name="Yoshinaga Y."/>
            <person name="Zwiers L.-H."/>
            <person name="Turgeon B."/>
            <person name="Goodwin S."/>
            <person name="Spatafora J."/>
            <person name="Crous P."/>
            <person name="Grigoriev I."/>
        </authorList>
    </citation>
    <scope>NUCLEOTIDE SEQUENCE</scope>
    <source>
        <strain evidence="1">CBS 125425</strain>
    </source>
</reference>
<evidence type="ECO:0000313" key="2">
    <source>
        <dbReference type="Proteomes" id="UP000799444"/>
    </source>
</evidence>
<gene>
    <name evidence="1" type="ORF">EJ04DRAFT_247228</name>
</gene>
<name>A0A9P4R0M0_9PLEO</name>